<dbReference type="EMBL" id="SHLY01000002">
    <property type="protein sequence ID" value="TAA46936.1"/>
    <property type="molecule type" value="Genomic_DNA"/>
</dbReference>
<feature type="chain" id="PRO_5046406521" evidence="1">
    <location>
        <begin position="26"/>
        <end position="186"/>
    </location>
</feature>
<gene>
    <name evidence="2" type="ORF">EXY25_06675</name>
</gene>
<proteinExistence type="predicted"/>
<name>A0ABY1WQD9_9GAMM</name>
<evidence type="ECO:0000256" key="1">
    <source>
        <dbReference type="SAM" id="SignalP"/>
    </source>
</evidence>
<keyword evidence="1" id="KW-0732">Signal</keyword>
<organism evidence="2 3">
    <name type="scientific">Corallincola spongiicola</name>
    <dbReference type="NCBI Taxonomy" id="2520508"/>
    <lineage>
        <taxon>Bacteria</taxon>
        <taxon>Pseudomonadati</taxon>
        <taxon>Pseudomonadota</taxon>
        <taxon>Gammaproteobacteria</taxon>
        <taxon>Alteromonadales</taxon>
        <taxon>Psychromonadaceae</taxon>
        <taxon>Corallincola</taxon>
    </lineage>
</organism>
<evidence type="ECO:0000313" key="2">
    <source>
        <dbReference type="EMBL" id="TAA46936.1"/>
    </source>
</evidence>
<comment type="caution">
    <text evidence="2">The sequence shown here is derived from an EMBL/GenBank/DDBJ whole genome shotgun (WGS) entry which is preliminary data.</text>
</comment>
<dbReference type="RefSeq" id="WP_130566187.1">
    <property type="nucleotide sequence ID" value="NZ_SHLY01000002.1"/>
</dbReference>
<keyword evidence="3" id="KW-1185">Reference proteome</keyword>
<reference evidence="3" key="1">
    <citation type="submission" date="2019-02" db="EMBL/GenBank/DDBJ databases">
        <title>Draft genome sequence of Muricauda sp. 176CP4-71.</title>
        <authorList>
            <person name="Park J.-S."/>
        </authorList>
    </citation>
    <scope>NUCLEOTIDE SEQUENCE [LARGE SCALE GENOMIC DNA]</scope>
    <source>
        <strain evidence="3">176GS2-150</strain>
    </source>
</reference>
<protein>
    <submittedName>
        <fullName evidence="2">Uncharacterized protein</fullName>
    </submittedName>
</protein>
<dbReference type="Proteomes" id="UP000292544">
    <property type="component" value="Unassembled WGS sequence"/>
</dbReference>
<accession>A0ABY1WQD9</accession>
<evidence type="ECO:0000313" key="3">
    <source>
        <dbReference type="Proteomes" id="UP000292544"/>
    </source>
</evidence>
<feature type="signal peptide" evidence="1">
    <location>
        <begin position="1"/>
        <end position="25"/>
    </location>
</feature>
<sequence>MCRKKHLGWCALLFGGMLMAEVAAAEVPPMKSEQITQWLAAAPAVYQWSREHPETASAHQITDITQLSEVFSQRVRASGKDSEALSQLLSKHGFNNYDEWSQMFERLMLAVSALNMRAKNIGPSLRDAMTQLANDQDIDEETRDRLLQEYAAVMKTIEVLETVPDEDINAVAPFEPQIRAWLDSAR</sequence>